<dbReference type="Pfam" id="PF03401">
    <property type="entry name" value="TctC"/>
    <property type="match status" value="1"/>
</dbReference>
<name>A0A261SLN6_9BORD</name>
<keyword evidence="4" id="KW-1185">Reference proteome</keyword>
<dbReference type="Gene3D" id="3.40.190.150">
    <property type="entry name" value="Bordetella uptake gene, domain 1"/>
    <property type="match status" value="1"/>
</dbReference>
<sequence>MIRWRHILPALACAMAGLSAAHAAYPDHPVKVIVSLPPGSGADTTARFISKYLAQELGQAFVVENRPGANSFIAARAVAEAAPDGYTMFVASNSPMVTNAAVFKHLPYDPVKDFAPVSSIARFPMVLVVSANSPYKTLGDLASAAKQAPGKLNYGSGTQTYQVAIERLHSRNGMKATPIQYKGTAPAINDTAMGSVDYTMAEISSVLPLIRGGKLRALGVASDVRLKELPDTPTISESGTPGFEASAWTGVFFPAHTPAAIVDKVSALVRARMTSPEGSSFIENLGGVVFVTTPAQFRDFQVKEIQATREIVKSANIPVE</sequence>
<evidence type="ECO:0000256" key="2">
    <source>
        <dbReference type="SAM" id="SignalP"/>
    </source>
</evidence>
<comment type="similarity">
    <text evidence="1">Belongs to the UPF0065 (bug) family.</text>
</comment>
<dbReference type="AlphaFoldDB" id="A0A261SLN6"/>
<dbReference type="InterPro" id="IPR005064">
    <property type="entry name" value="BUG"/>
</dbReference>
<gene>
    <name evidence="3" type="ORF">CAL29_01995</name>
</gene>
<keyword evidence="2" id="KW-0732">Signal</keyword>
<accession>A0A261SLN6</accession>
<evidence type="ECO:0000313" key="3">
    <source>
        <dbReference type="EMBL" id="OZI37223.1"/>
    </source>
</evidence>
<evidence type="ECO:0000313" key="4">
    <source>
        <dbReference type="Proteomes" id="UP000216020"/>
    </source>
</evidence>
<feature type="signal peptide" evidence="2">
    <location>
        <begin position="1"/>
        <end position="23"/>
    </location>
</feature>
<dbReference type="EMBL" id="NEVM01000001">
    <property type="protein sequence ID" value="OZI37223.1"/>
    <property type="molecule type" value="Genomic_DNA"/>
</dbReference>
<dbReference type="RefSeq" id="WP_094851330.1">
    <property type="nucleotide sequence ID" value="NZ_NEVM01000001.1"/>
</dbReference>
<dbReference type="OrthoDB" id="8678477at2"/>
<protein>
    <submittedName>
        <fullName evidence="3">ABC transporter substrate-binding protein</fullName>
    </submittedName>
</protein>
<comment type="caution">
    <text evidence="3">The sequence shown here is derived from an EMBL/GenBank/DDBJ whole genome shotgun (WGS) entry which is preliminary data.</text>
</comment>
<reference evidence="4" key="1">
    <citation type="submission" date="2017-05" db="EMBL/GenBank/DDBJ databases">
        <title>Complete and WGS of Bordetella genogroups.</title>
        <authorList>
            <person name="Spilker T."/>
            <person name="Lipuma J."/>
        </authorList>
    </citation>
    <scope>NUCLEOTIDE SEQUENCE [LARGE SCALE GENOMIC DNA]</scope>
    <source>
        <strain evidence="4">AU16122</strain>
    </source>
</reference>
<dbReference type="InterPro" id="IPR042100">
    <property type="entry name" value="Bug_dom1"/>
</dbReference>
<proteinExistence type="inferred from homology"/>
<dbReference type="PANTHER" id="PTHR42928:SF5">
    <property type="entry name" value="BLR1237 PROTEIN"/>
    <property type="match status" value="1"/>
</dbReference>
<dbReference type="CDD" id="cd07012">
    <property type="entry name" value="PBP2_Bug_TTT"/>
    <property type="match status" value="1"/>
</dbReference>
<dbReference type="Proteomes" id="UP000216020">
    <property type="component" value="Unassembled WGS sequence"/>
</dbReference>
<organism evidence="3 4">
    <name type="scientific">Bordetella genomosp. 10</name>
    <dbReference type="NCBI Taxonomy" id="1416804"/>
    <lineage>
        <taxon>Bacteria</taxon>
        <taxon>Pseudomonadati</taxon>
        <taxon>Pseudomonadota</taxon>
        <taxon>Betaproteobacteria</taxon>
        <taxon>Burkholderiales</taxon>
        <taxon>Alcaligenaceae</taxon>
        <taxon>Bordetella</taxon>
    </lineage>
</organism>
<dbReference type="PIRSF" id="PIRSF017082">
    <property type="entry name" value="YflP"/>
    <property type="match status" value="1"/>
</dbReference>
<feature type="chain" id="PRO_5012492405" evidence="2">
    <location>
        <begin position="24"/>
        <end position="320"/>
    </location>
</feature>
<evidence type="ECO:0000256" key="1">
    <source>
        <dbReference type="ARBA" id="ARBA00006987"/>
    </source>
</evidence>
<dbReference type="SUPFAM" id="SSF53850">
    <property type="entry name" value="Periplasmic binding protein-like II"/>
    <property type="match status" value="1"/>
</dbReference>
<dbReference type="Gene3D" id="3.40.190.10">
    <property type="entry name" value="Periplasmic binding protein-like II"/>
    <property type="match status" value="1"/>
</dbReference>
<dbReference type="PANTHER" id="PTHR42928">
    <property type="entry name" value="TRICARBOXYLATE-BINDING PROTEIN"/>
    <property type="match status" value="1"/>
</dbReference>